<dbReference type="GO" id="GO:0006281">
    <property type="term" value="P:DNA repair"/>
    <property type="evidence" value="ECO:0007669"/>
    <property type="project" value="UniProtKB-ARBA"/>
</dbReference>
<dbReference type="CDD" id="cd22343">
    <property type="entry name" value="PDDEXK_lambda_exonuclease-like"/>
    <property type="match status" value="1"/>
</dbReference>
<accession>A0AAV0W1B1</accession>
<reference evidence="2 3" key="1">
    <citation type="submission" date="2023-01" db="EMBL/GenBank/DDBJ databases">
        <authorList>
            <person name="Whitehead M."/>
        </authorList>
    </citation>
    <scope>NUCLEOTIDE SEQUENCE [LARGE SCALE GENOMIC DNA]</scope>
</reference>
<evidence type="ECO:0000313" key="2">
    <source>
        <dbReference type="EMBL" id="CAI6349502.1"/>
    </source>
</evidence>
<sequence length="297" mass="34158">MLKERRLKLRSGITYAIKYRSKLDVPLNYKITLLREDIENGPYHVFGSHDKCANYFCDGPKPGERNIISEMENCGLWQDILGARNLVAHHSDSLIHFVNNNCVESYNSVVAKFIGGKGVNYSFRGSYQARCDTAVNAFNLGPSYISHFHKKATFHSPGLFTKNVDNDLPFLAASPDGLISYDSIVEIKCPSSIKDYTPEEAFHEKKLKCMTYNDGNLQLKTSHAYFYQIQGQLHITNRKFCYFCIWTPKGLIVEKIERDDKFWMDIEPKLKKFYMECLLPEIIDSRLDRGLPLRTGL</sequence>
<dbReference type="Pfam" id="PF09588">
    <property type="entry name" value="YqaJ"/>
    <property type="match status" value="1"/>
</dbReference>
<comment type="caution">
    <text evidence="2">The sequence shown here is derived from an EMBL/GenBank/DDBJ whole genome shotgun (WGS) entry which is preliminary data.</text>
</comment>
<dbReference type="EMBL" id="CARXXK010000001">
    <property type="protein sequence ID" value="CAI6349502.1"/>
    <property type="molecule type" value="Genomic_DNA"/>
</dbReference>
<gene>
    <name evidence="2" type="ORF">MEUPH1_LOCUS6054</name>
</gene>
<name>A0AAV0W1B1_9HEMI</name>
<dbReference type="InterPro" id="IPR019080">
    <property type="entry name" value="YqaJ_viral_recombinase"/>
</dbReference>
<dbReference type="InterPro" id="IPR011335">
    <property type="entry name" value="Restrct_endonuc-II-like"/>
</dbReference>
<evidence type="ECO:0000313" key="3">
    <source>
        <dbReference type="Proteomes" id="UP001160148"/>
    </source>
</evidence>
<dbReference type="AlphaFoldDB" id="A0AAV0W1B1"/>
<dbReference type="InterPro" id="IPR051703">
    <property type="entry name" value="NF-kappa-B_Signaling_Reg"/>
</dbReference>
<proteinExistence type="predicted"/>
<dbReference type="Proteomes" id="UP001160148">
    <property type="component" value="Unassembled WGS sequence"/>
</dbReference>
<organism evidence="2 3">
    <name type="scientific">Macrosiphum euphorbiae</name>
    <name type="common">potato aphid</name>
    <dbReference type="NCBI Taxonomy" id="13131"/>
    <lineage>
        <taxon>Eukaryota</taxon>
        <taxon>Metazoa</taxon>
        <taxon>Ecdysozoa</taxon>
        <taxon>Arthropoda</taxon>
        <taxon>Hexapoda</taxon>
        <taxon>Insecta</taxon>
        <taxon>Pterygota</taxon>
        <taxon>Neoptera</taxon>
        <taxon>Paraneoptera</taxon>
        <taxon>Hemiptera</taxon>
        <taxon>Sternorrhyncha</taxon>
        <taxon>Aphidomorpha</taxon>
        <taxon>Aphidoidea</taxon>
        <taxon>Aphididae</taxon>
        <taxon>Macrosiphini</taxon>
        <taxon>Macrosiphum</taxon>
    </lineage>
</organism>
<dbReference type="InterPro" id="IPR011604">
    <property type="entry name" value="PDDEXK-like_dom_sf"/>
</dbReference>
<protein>
    <recommendedName>
        <fullName evidence="1">YqaJ viral recombinase domain-containing protein</fullName>
    </recommendedName>
</protein>
<feature type="domain" description="YqaJ viral recombinase" evidence="1">
    <location>
        <begin position="166"/>
        <end position="238"/>
    </location>
</feature>
<dbReference type="SUPFAM" id="SSF52980">
    <property type="entry name" value="Restriction endonuclease-like"/>
    <property type="match status" value="1"/>
</dbReference>
<dbReference type="PANTHER" id="PTHR46609:SF8">
    <property type="entry name" value="YQAJ VIRAL RECOMBINASE DOMAIN-CONTAINING PROTEIN"/>
    <property type="match status" value="1"/>
</dbReference>
<dbReference type="Gene3D" id="3.90.320.10">
    <property type="match status" value="1"/>
</dbReference>
<dbReference type="PANTHER" id="PTHR46609">
    <property type="entry name" value="EXONUCLEASE, PHAGE-TYPE/RECB, C-TERMINAL DOMAIN-CONTAINING PROTEIN"/>
    <property type="match status" value="1"/>
</dbReference>
<keyword evidence="3" id="KW-1185">Reference proteome</keyword>
<evidence type="ECO:0000259" key="1">
    <source>
        <dbReference type="Pfam" id="PF09588"/>
    </source>
</evidence>